<dbReference type="InterPro" id="IPR013525">
    <property type="entry name" value="ABC2_TM"/>
</dbReference>
<dbReference type="SUPFAM" id="SSF58104">
    <property type="entry name" value="Methyl-accepting chemotaxis protein (MCP) signaling domain"/>
    <property type="match status" value="1"/>
</dbReference>
<dbReference type="OrthoDB" id="9811483at2"/>
<evidence type="ECO:0000256" key="6">
    <source>
        <dbReference type="SAM" id="Phobius"/>
    </source>
</evidence>
<dbReference type="NCBIfam" id="TIGR03062">
    <property type="entry name" value="pip_yhgE_Cterm"/>
    <property type="match status" value="1"/>
</dbReference>
<dbReference type="InterPro" id="IPR051328">
    <property type="entry name" value="T7SS_ABC-Transporter"/>
</dbReference>
<gene>
    <name evidence="8" type="ORF">FHX37_2706</name>
</gene>
<feature type="transmembrane region" description="Helical" evidence="6">
    <location>
        <begin position="546"/>
        <end position="569"/>
    </location>
</feature>
<feature type="region of interest" description="Disordered" evidence="5">
    <location>
        <begin position="193"/>
        <end position="234"/>
    </location>
</feature>
<dbReference type="EMBL" id="VFQC01000001">
    <property type="protein sequence ID" value="TQN32728.1"/>
    <property type="molecule type" value="Genomic_DNA"/>
</dbReference>
<sequence>MKPPTFRTLPTLRLSGLSVLSFLRAPLPAAALAALVLVPLLYSGLYLWSFWDPFGRTGDLPVALVNEDRPATADGEELAAGDELADTLTSRDDLDWHLVDEREAEAGVRDGRYYVALTIPEDFSANLAAPSDENAEPDPAMLEVQYDDANNYIARQLLSAAFGEVESAAGESAIGRYFDTMFLGFNEIHGRTQEAAEGAGELSEGADDAEDGSGDLHEGLGDAEDGSDELSSGLAQLHDGSSELADGSATASDEVSDAVDKIDSVADDTVPLLEENAEDVEDTAETVADAADTVATAVDELPETSEEDLTAIRDTRDRLDTYLEENPDLEESDPQLYTLLTDARDVADDAAAVNGFVHDNRDRIDTIGERASTVHDVASDIADAAPDAADKVEDVQDKANKLDTALQDIADGSSDLEDGLEEAHEGSVDLNDGISALHSGAGDLSDGLSELNDGSEELAAGLDDGVDRIPTYDGDERDSRQDMMSGPVQLSSVVDNEAPNYGTGFAPFFITLSLWVGTMVTYMVLPAAPKRALAASAPAWRVALSGWFPALAVGGVQVLAMLGVLHFMLGLDAQRWLALIGLLALTSATFAAMVQWINARFGPAGRILALALLMLQLTSAGGTYPIQTSHEFFQTIAPYLPMSWVVSAARHLVSGGPLDAVWGACAVLTCYLLVSLLLTWVTTARSRTWTVGKLYPALSL</sequence>
<dbReference type="Pfam" id="PF12698">
    <property type="entry name" value="ABC2_membrane_3"/>
    <property type="match status" value="2"/>
</dbReference>
<feature type="transmembrane region" description="Helical" evidence="6">
    <location>
        <begin position="575"/>
        <end position="595"/>
    </location>
</feature>
<dbReference type="GO" id="GO:0140359">
    <property type="term" value="F:ABC-type transporter activity"/>
    <property type="evidence" value="ECO:0007669"/>
    <property type="project" value="InterPro"/>
</dbReference>
<dbReference type="NCBIfam" id="TIGR03057">
    <property type="entry name" value="xxxLxxG_by_4"/>
    <property type="match status" value="3"/>
</dbReference>
<name>A0A543NLL1_9ACTN</name>
<organism evidence="8 9">
    <name type="scientific">Haloactinospora alba</name>
    <dbReference type="NCBI Taxonomy" id="405555"/>
    <lineage>
        <taxon>Bacteria</taxon>
        <taxon>Bacillati</taxon>
        <taxon>Actinomycetota</taxon>
        <taxon>Actinomycetes</taxon>
        <taxon>Streptosporangiales</taxon>
        <taxon>Nocardiopsidaceae</taxon>
        <taxon>Haloactinospora</taxon>
    </lineage>
</organism>
<protein>
    <submittedName>
        <fullName evidence="8">Putative membrane protein</fullName>
    </submittedName>
</protein>
<evidence type="ECO:0000256" key="3">
    <source>
        <dbReference type="ARBA" id="ARBA00022989"/>
    </source>
</evidence>
<dbReference type="GO" id="GO:0016020">
    <property type="term" value="C:membrane"/>
    <property type="evidence" value="ECO:0007669"/>
    <property type="project" value="UniProtKB-SubCell"/>
</dbReference>
<evidence type="ECO:0000313" key="8">
    <source>
        <dbReference type="EMBL" id="TQN32728.1"/>
    </source>
</evidence>
<dbReference type="NCBIfam" id="TIGR03061">
    <property type="entry name" value="pip_yhgE_Nterm"/>
    <property type="match status" value="1"/>
</dbReference>
<dbReference type="Gene3D" id="3.40.1710.10">
    <property type="entry name" value="abc type-2 transporter like domain"/>
    <property type="match status" value="1"/>
</dbReference>
<feature type="transmembrane region" description="Helical" evidence="6">
    <location>
        <begin position="505"/>
        <end position="525"/>
    </location>
</feature>
<keyword evidence="3 6" id="KW-1133">Transmembrane helix</keyword>
<dbReference type="AlphaFoldDB" id="A0A543NLL1"/>
<evidence type="ECO:0000256" key="1">
    <source>
        <dbReference type="ARBA" id="ARBA00004141"/>
    </source>
</evidence>
<feature type="compositionally biased region" description="Acidic residues" evidence="5">
    <location>
        <begin position="204"/>
        <end position="213"/>
    </location>
</feature>
<proteinExistence type="predicted"/>
<keyword evidence="9" id="KW-1185">Reference proteome</keyword>
<dbReference type="Gene3D" id="1.10.287.950">
    <property type="entry name" value="Methyl-accepting chemotaxis protein"/>
    <property type="match status" value="1"/>
</dbReference>
<feature type="region of interest" description="Disordered" evidence="5">
    <location>
        <begin position="459"/>
        <end position="483"/>
    </location>
</feature>
<dbReference type="InterPro" id="IPR023908">
    <property type="entry name" value="xxxLxxG_rpt"/>
</dbReference>
<evidence type="ECO:0000313" key="9">
    <source>
        <dbReference type="Proteomes" id="UP000317422"/>
    </source>
</evidence>
<dbReference type="PANTHER" id="PTHR43077">
    <property type="entry name" value="TRANSPORT PERMEASE YVFS-RELATED"/>
    <property type="match status" value="1"/>
</dbReference>
<feature type="transmembrane region" description="Helical" evidence="6">
    <location>
        <begin position="660"/>
        <end position="681"/>
    </location>
</feature>
<dbReference type="InterPro" id="IPR017500">
    <property type="entry name" value="Phage_infect_YhgE_N"/>
</dbReference>
<reference evidence="8 9" key="1">
    <citation type="submission" date="2019-06" db="EMBL/GenBank/DDBJ databases">
        <title>Sequencing the genomes of 1000 actinobacteria strains.</title>
        <authorList>
            <person name="Klenk H.-P."/>
        </authorList>
    </citation>
    <scope>NUCLEOTIDE SEQUENCE [LARGE SCALE GENOMIC DNA]</scope>
    <source>
        <strain evidence="8 9">DSM 45015</strain>
    </source>
</reference>
<evidence type="ECO:0000259" key="7">
    <source>
        <dbReference type="Pfam" id="PF12698"/>
    </source>
</evidence>
<evidence type="ECO:0000256" key="2">
    <source>
        <dbReference type="ARBA" id="ARBA00022692"/>
    </source>
</evidence>
<comment type="caution">
    <text evidence="8">The sequence shown here is derived from an EMBL/GenBank/DDBJ whole genome shotgun (WGS) entry which is preliminary data.</text>
</comment>
<accession>A0A543NLL1</accession>
<evidence type="ECO:0000256" key="5">
    <source>
        <dbReference type="SAM" id="MobiDB-lite"/>
    </source>
</evidence>
<feature type="domain" description="ABC-2 type transporter transmembrane" evidence="7">
    <location>
        <begin position="488"/>
        <end position="681"/>
    </location>
</feature>
<dbReference type="Proteomes" id="UP000317422">
    <property type="component" value="Unassembled WGS sequence"/>
</dbReference>
<evidence type="ECO:0000256" key="4">
    <source>
        <dbReference type="ARBA" id="ARBA00023136"/>
    </source>
</evidence>
<keyword evidence="2 6" id="KW-0812">Transmembrane</keyword>
<dbReference type="RefSeq" id="WP_141924186.1">
    <property type="nucleotide sequence ID" value="NZ_VFQC01000001.1"/>
</dbReference>
<keyword evidence="4 6" id="KW-0472">Membrane</keyword>
<dbReference type="PANTHER" id="PTHR43077:SF5">
    <property type="entry name" value="PHAGE INFECTION PROTEIN"/>
    <property type="match status" value="1"/>
</dbReference>
<dbReference type="InterPro" id="IPR017501">
    <property type="entry name" value="Phage_infect_YhgE_C"/>
</dbReference>
<feature type="domain" description="ABC-2 type transporter transmembrane" evidence="7">
    <location>
        <begin position="35"/>
        <end position="170"/>
    </location>
</feature>
<comment type="subcellular location">
    <subcellularLocation>
        <location evidence="1">Membrane</location>
        <topology evidence="1">Multi-pass membrane protein</topology>
    </subcellularLocation>
</comment>